<evidence type="ECO:0000313" key="5">
    <source>
        <dbReference type="EMBL" id="MEW9267427.1"/>
    </source>
</evidence>
<feature type="domain" description="HTH lacI-type" evidence="4">
    <location>
        <begin position="1"/>
        <end position="50"/>
    </location>
</feature>
<proteinExistence type="predicted"/>
<dbReference type="PROSITE" id="PS50932">
    <property type="entry name" value="HTH_LACI_2"/>
    <property type="match status" value="1"/>
</dbReference>
<dbReference type="Proteomes" id="UP001555826">
    <property type="component" value="Unassembled WGS sequence"/>
</dbReference>
<dbReference type="CDD" id="cd06267">
    <property type="entry name" value="PBP1_LacI_sugar_binding-like"/>
    <property type="match status" value="1"/>
</dbReference>
<evidence type="ECO:0000256" key="1">
    <source>
        <dbReference type="ARBA" id="ARBA00023015"/>
    </source>
</evidence>
<accession>A0ABV3PCQ7</accession>
<dbReference type="Pfam" id="PF00356">
    <property type="entry name" value="LacI"/>
    <property type="match status" value="1"/>
</dbReference>
<dbReference type="PANTHER" id="PTHR30146">
    <property type="entry name" value="LACI-RELATED TRANSCRIPTIONAL REPRESSOR"/>
    <property type="match status" value="1"/>
</dbReference>
<organism evidence="5 6">
    <name type="scientific">Kineococcus endophyticus</name>
    <dbReference type="NCBI Taxonomy" id="1181883"/>
    <lineage>
        <taxon>Bacteria</taxon>
        <taxon>Bacillati</taxon>
        <taxon>Actinomycetota</taxon>
        <taxon>Actinomycetes</taxon>
        <taxon>Kineosporiales</taxon>
        <taxon>Kineosporiaceae</taxon>
        <taxon>Kineococcus</taxon>
    </lineage>
</organism>
<keyword evidence="6" id="KW-1185">Reference proteome</keyword>
<evidence type="ECO:0000256" key="3">
    <source>
        <dbReference type="ARBA" id="ARBA00023163"/>
    </source>
</evidence>
<dbReference type="PANTHER" id="PTHR30146:SF109">
    <property type="entry name" value="HTH-TYPE TRANSCRIPTIONAL REGULATOR GALS"/>
    <property type="match status" value="1"/>
</dbReference>
<dbReference type="GO" id="GO:0003677">
    <property type="term" value="F:DNA binding"/>
    <property type="evidence" value="ECO:0007669"/>
    <property type="project" value="UniProtKB-KW"/>
</dbReference>
<keyword evidence="1" id="KW-0805">Transcription regulation</keyword>
<dbReference type="InterPro" id="IPR000843">
    <property type="entry name" value="HTH_LacI"/>
</dbReference>
<evidence type="ECO:0000256" key="2">
    <source>
        <dbReference type="ARBA" id="ARBA00023125"/>
    </source>
</evidence>
<reference evidence="5 6" key="1">
    <citation type="submission" date="2024-07" db="EMBL/GenBank/DDBJ databases">
        <authorList>
            <person name="Thanompreechachai J."/>
            <person name="Duangmal K."/>
        </authorList>
    </citation>
    <scope>NUCLEOTIDE SEQUENCE [LARGE SCALE GENOMIC DNA]</scope>
    <source>
        <strain evidence="5 6">KCTC 19886</strain>
    </source>
</reference>
<keyword evidence="3" id="KW-0804">Transcription</keyword>
<dbReference type="SUPFAM" id="SSF47413">
    <property type="entry name" value="lambda repressor-like DNA-binding domains"/>
    <property type="match status" value="1"/>
</dbReference>
<dbReference type="EMBL" id="JBFNQN010000017">
    <property type="protein sequence ID" value="MEW9267427.1"/>
    <property type="molecule type" value="Genomic_DNA"/>
</dbReference>
<gene>
    <name evidence="5" type="ORF">AB1207_22000</name>
</gene>
<keyword evidence="2 5" id="KW-0238">DNA-binding</keyword>
<dbReference type="Pfam" id="PF13377">
    <property type="entry name" value="Peripla_BP_3"/>
    <property type="match status" value="1"/>
</dbReference>
<dbReference type="Gene3D" id="3.40.50.2300">
    <property type="match status" value="2"/>
</dbReference>
<dbReference type="SUPFAM" id="SSF53822">
    <property type="entry name" value="Periplasmic binding protein-like I"/>
    <property type="match status" value="1"/>
</dbReference>
<evidence type="ECO:0000259" key="4">
    <source>
        <dbReference type="PROSITE" id="PS50932"/>
    </source>
</evidence>
<dbReference type="InterPro" id="IPR028082">
    <property type="entry name" value="Peripla_BP_I"/>
</dbReference>
<name>A0ABV3PCQ7_9ACTN</name>
<dbReference type="InterPro" id="IPR010982">
    <property type="entry name" value="Lambda_DNA-bd_dom_sf"/>
</dbReference>
<protein>
    <submittedName>
        <fullName evidence="5">LacI family DNA-binding transcriptional regulator</fullName>
    </submittedName>
</protein>
<evidence type="ECO:0000313" key="6">
    <source>
        <dbReference type="Proteomes" id="UP001555826"/>
    </source>
</evidence>
<sequence length="326" mass="34328">MAQAAGVSASTASKVVRGLPGVSAELRRRVLRAVAELDYRPHLAGRALSTGITIAEPVTIAVPTLMSTYYRRLTAHLIRAARTAGLCSRIVQTEGYRHVEAELLVASVRRSTPLLLAPLHLHQPTSSGRAAPVVLLADLDACCDLDRVAVDSAGAADLCATHLLHRGRRHLAFIGAGGEGTHAAAALREQGFHRATRRYGVDVPTTRTRSLPGWTAEHGADATTALLRRDPVVDGIVAANDQIAVGVLHALRVLGRRAPDDVAVTGVDDDVAGDSAPALTSVALPISEMSEAAVLLLTQRLAGSAEPARVQRFTGRLLVRPSSGRD</sequence>
<comment type="caution">
    <text evidence="5">The sequence shown here is derived from an EMBL/GenBank/DDBJ whole genome shotgun (WGS) entry which is preliminary data.</text>
</comment>
<dbReference type="RefSeq" id="WP_367640751.1">
    <property type="nucleotide sequence ID" value="NZ_JBFNQN010000017.1"/>
</dbReference>
<dbReference type="Gene3D" id="1.10.260.40">
    <property type="entry name" value="lambda repressor-like DNA-binding domains"/>
    <property type="match status" value="1"/>
</dbReference>
<dbReference type="SMART" id="SM00354">
    <property type="entry name" value="HTH_LACI"/>
    <property type="match status" value="1"/>
</dbReference>
<dbReference type="InterPro" id="IPR046335">
    <property type="entry name" value="LacI/GalR-like_sensor"/>
</dbReference>
<dbReference type="CDD" id="cd01392">
    <property type="entry name" value="HTH_LacI"/>
    <property type="match status" value="1"/>
</dbReference>